<protein>
    <submittedName>
        <fullName evidence="3">BRO-A</fullName>
    </submittedName>
</protein>
<sequence>MALVNKKCNIGGVTCDVWIVEVESDKFMYGAHGIAQFLGYTKPRNAILQHVKPAWRKNWEAIMSALNQGSYVAPVQLPANWHPHTVFISEAGVCALIMRSKLPAAEEFQRWLFEEVLPELRKTGKYCIEHKPTSVANYDKKLAEAQIKCLQLELKLNQADMKLTQADTTIAQIKQNYERQILEFKEREFRLQMEMKDLTVKANMTMMQYGISTLLARDNIKQNEEMRDCMSLASDRLVPSIANQPEKEHYVTCYDRTVNGRKRIRVKRSQFGDVQQCDKMAKKFRQNPDKSTNSKRYGWLKDSEKYLQIKCPNPVTLWVKIRNLYPCLCYGFRFVNSSKTEVEVLNEEELREKYREDVIMCEHNLKKDAEDIARFESYRFESERDAVNRCLSSSVEAKDKLGKIIQNLIDETQAELTPKKPHISFENADKVYTPEQVVGCIRNSFNSYIFNFMPTPLVTSPIENKQPCDNTK</sequence>
<dbReference type="EMBL" id="KX855660">
    <property type="protein sequence ID" value="AQQ80288.1"/>
    <property type="molecule type" value="Genomic_DNA"/>
</dbReference>
<keyword evidence="1" id="KW-0175">Coiled coil</keyword>
<feature type="domain" description="Bro-N" evidence="2">
    <location>
        <begin position="1"/>
        <end position="124"/>
    </location>
</feature>
<dbReference type="RefSeq" id="YP_009345739.1">
    <property type="nucleotide sequence ID" value="NC_033780.2"/>
</dbReference>
<dbReference type="Proteomes" id="UP000203651">
    <property type="component" value="Segment"/>
</dbReference>
<reference evidence="3 4" key="1">
    <citation type="journal article" date="2017" name="PLoS ONE">
        <title>The Complete Genome Sequence of a Second Distinct Betabaculovirus from the True Armyworm, Mythimna unipuncta.</title>
        <authorList>
            <person name="Harrison R.L."/>
            <person name="Rowley D.L."/>
            <person name="Mowery J."/>
            <person name="Bauchan G.R."/>
            <person name="Theilmann D.A."/>
            <person name="Rohrmann G.F."/>
            <person name="Erlandson M.A."/>
        </authorList>
    </citation>
    <scope>NUCLEOTIDE SEQUENCE [LARGE SCALE GENOMIC DNA]</scope>
    <source>
        <strain evidence="3">MyunGV#8</strain>
    </source>
</reference>
<proteinExistence type="predicted"/>
<evidence type="ECO:0000259" key="2">
    <source>
        <dbReference type="PROSITE" id="PS51750"/>
    </source>
</evidence>
<name>A0A1S5YEC3_9BBAC</name>
<evidence type="ECO:0000313" key="4">
    <source>
        <dbReference type="Proteomes" id="UP000203651"/>
    </source>
</evidence>
<dbReference type="InterPro" id="IPR003497">
    <property type="entry name" value="BRO_N_domain"/>
</dbReference>
<dbReference type="Pfam" id="PF02498">
    <property type="entry name" value="Bro-N"/>
    <property type="match status" value="1"/>
</dbReference>
<accession>A0A1S5YEC3</accession>
<dbReference type="GeneID" id="39105852"/>
<feature type="coiled-coil region" evidence="1">
    <location>
        <begin position="135"/>
        <end position="176"/>
    </location>
</feature>
<dbReference type="KEGG" id="vg:39105852"/>
<dbReference type="PANTHER" id="PTHR36180">
    <property type="entry name" value="DNA-BINDING PROTEIN-RELATED-RELATED"/>
    <property type="match status" value="1"/>
</dbReference>
<dbReference type="PROSITE" id="PS51750">
    <property type="entry name" value="BRO_N"/>
    <property type="match status" value="1"/>
</dbReference>
<keyword evidence="4" id="KW-1185">Reference proteome</keyword>
<evidence type="ECO:0000313" key="3">
    <source>
        <dbReference type="EMBL" id="AQQ80288.1"/>
    </source>
</evidence>
<dbReference type="PANTHER" id="PTHR36180:SF2">
    <property type="entry name" value="BRO FAMILY PROTEIN"/>
    <property type="match status" value="1"/>
</dbReference>
<organism evidence="3 4">
    <name type="scientific">Betabaculovirus altermyunipunctae</name>
    <dbReference type="NCBI Taxonomy" id="3051996"/>
    <lineage>
        <taxon>Viruses</taxon>
        <taxon>Viruses incertae sedis</taxon>
        <taxon>Naldaviricetes</taxon>
        <taxon>Lefavirales</taxon>
        <taxon>Baculoviridae</taxon>
        <taxon>Betabaculovirus</taxon>
    </lineage>
</organism>
<evidence type="ECO:0000256" key="1">
    <source>
        <dbReference type="SAM" id="Coils"/>
    </source>
</evidence>
<dbReference type="SMART" id="SM01040">
    <property type="entry name" value="Bro-N"/>
    <property type="match status" value="1"/>
</dbReference>